<reference evidence="1 2" key="1">
    <citation type="submission" date="2021-05" db="EMBL/GenBank/DDBJ databases">
        <title>Draft genomes of bacteria isolated from model marine particles.</title>
        <authorList>
            <person name="Datta M.S."/>
            <person name="Schwartzman J.A."/>
            <person name="Enke T.N."/>
            <person name="Saavedra J."/>
            <person name="Cermak N."/>
            <person name="Cordero O.X."/>
        </authorList>
    </citation>
    <scope>NUCLEOTIDE SEQUENCE [LARGE SCALE GENOMIC DNA]</scope>
    <source>
        <strain evidence="1 2">D2M19</strain>
    </source>
</reference>
<dbReference type="EMBL" id="JAHKPV010000021">
    <property type="protein sequence ID" value="MBU2875281.1"/>
    <property type="molecule type" value="Genomic_DNA"/>
</dbReference>
<protein>
    <submittedName>
        <fullName evidence="1">Uncharacterized protein</fullName>
    </submittedName>
</protein>
<dbReference type="RefSeq" id="WP_216009084.1">
    <property type="nucleotide sequence ID" value="NZ_JAHKPV010000021.1"/>
</dbReference>
<proteinExistence type="predicted"/>
<sequence>MKKALGEKFEFCLLVILSTNLAYAEEVHCACGIDAWSFDMSKQYYYFSGIWKEDDRYSCNDNEFVSYVMSRMSADGMDSIGVPWCAAFPDYYSANDERVARGNSAESSGHQVKATNWKP</sequence>
<comment type="caution">
    <text evidence="1">The sequence shown here is derived from an EMBL/GenBank/DDBJ whole genome shotgun (WGS) entry which is preliminary data.</text>
</comment>
<dbReference type="Proteomes" id="UP000753376">
    <property type="component" value="Unassembled WGS sequence"/>
</dbReference>
<evidence type="ECO:0000313" key="1">
    <source>
        <dbReference type="EMBL" id="MBU2875281.1"/>
    </source>
</evidence>
<accession>A0ABS6AB72</accession>
<evidence type="ECO:0000313" key="2">
    <source>
        <dbReference type="Proteomes" id="UP000753376"/>
    </source>
</evidence>
<keyword evidence="2" id="KW-1185">Reference proteome</keyword>
<organism evidence="1 2">
    <name type="scientific">Marinobacter salexigens</name>
    <dbReference type="NCBI Taxonomy" id="1925763"/>
    <lineage>
        <taxon>Bacteria</taxon>
        <taxon>Pseudomonadati</taxon>
        <taxon>Pseudomonadota</taxon>
        <taxon>Gammaproteobacteria</taxon>
        <taxon>Pseudomonadales</taxon>
        <taxon>Marinobacteraceae</taxon>
        <taxon>Marinobacter</taxon>
    </lineage>
</organism>
<name>A0ABS6AB72_9GAMM</name>
<gene>
    <name evidence="1" type="ORF">KO508_14850</name>
</gene>